<dbReference type="Gene3D" id="1.25.10.10">
    <property type="entry name" value="Leucine-rich Repeat Variant"/>
    <property type="match status" value="1"/>
</dbReference>
<gene>
    <name evidence="3" type="ORF">DUNSADRAFT_3871</name>
</gene>
<dbReference type="InterPro" id="IPR002044">
    <property type="entry name" value="CBM20"/>
</dbReference>
<feature type="region of interest" description="Disordered" evidence="1">
    <location>
        <begin position="281"/>
        <end position="305"/>
    </location>
</feature>
<dbReference type="InterPro" id="IPR013784">
    <property type="entry name" value="Carb-bd-like_fold"/>
</dbReference>
<evidence type="ECO:0000313" key="4">
    <source>
        <dbReference type="Proteomes" id="UP000815325"/>
    </source>
</evidence>
<proteinExistence type="predicted"/>
<evidence type="ECO:0000313" key="3">
    <source>
        <dbReference type="EMBL" id="KAF5837799.1"/>
    </source>
</evidence>
<accession>A0ABQ7GT61</accession>
<organism evidence="3 4">
    <name type="scientific">Dunaliella salina</name>
    <name type="common">Green alga</name>
    <name type="synonym">Protococcus salinus</name>
    <dbReference type="NCBI Taxonomy" id="3046"/>
    <lineage>
        <taxon>Eukaryota</taxon>
        <taxon>Viridiplantae</taxon>
        <taxon>Chlorophyta</taxon>
        <taxon>core chlorophytes</taxon>
        <taxon>Chlorophyceae</taxon>
        <taxon>CS clade</taxon>
        <taxon>Chlamydomonadales</taxon>
        <taxon>Dunaliellaceae</taxon>
        <taxon>Dunaliella</taxon>
    </lineage>
</organism>
<dbReference type="SMART" id="SM01065">
    <property type="entry name" value="CBM_2"/>
    <property type="match status" value="1"/>
</dbReference>
<comment type="caution">
    <text evidence="3">The sequence shown here is derived from an EMBL/GenBank/DDBJ whole genome shotgun (WGS) entry which is preliminary data.</text>
</comment>
<dbReference type="InterPro" id="IPR013783">
    <property type="entry name" value="Ig-like_fold"/>
</dbReference>
<dbReference type="Proteomes" id="UP000815325">
    <property type="component" value="Unassembled WGS sequence"/>
</dbReference>
<keyword evidence="4" id="KW-1185">Reference proteome</keyword>
<dbReference type="PANTHER" id="PTHR15048:SF0">
    <property type="entry name" value="STARCH-BINDING DOMAIN-CONTAINING PROTEIN 1"/>
    <property type="match status" value="1"/>
</dbReference>
<evidence type="ECO:0000256" key="1">
    <source>
        <dbReference type="SAM" id="MobiDB-lite"/>
    </source>
</evidence>
<dbReference type="PROSITE" id="PS51166">
    <property type="entry name" value="CBM20"/>
    <property type="match status" value="1"/>
</dbReference>
<name>A0ABQ7GT61_DUNSA</name>
<feature type="domain" description="CBM20" evidence="2">
    <location>
        <begin position="74"/>
        <end position="186"/>
    </location>
</feature>
<dbReference type="Gene3D" id="2.60.40.10">
    <property type="entry name" value="Immunoglobulins"/>
    <property type="match status" value="1"/>
</dbReference>
<dbReference type="SUPFAM" id="SSF49452">
    <property type="entry name" value="Starch-binding domain-like"/>
    <property type="match status" value="1"/>
</dbReference>
<dbReference type="EMBL" id="MU069603">
    <property type="protein sequence ID" value="KAF5837799.1"/>
    <property type="molecule type" value="Genomic_DNA"/>
</dbReference>
<dbReference type="InterPro" id="IPR011989">
    <property type="entry name" value="ARM-like"/>
</dbReference>
<protein>
    <recommendedName>
        <fullName evidence="2">CBM20 domain-containing protein</fullName>
    </recommendedName>
</protein>
<evidence type="ECO:0000259" key="2">
    <source>
        <dbReference type="PROSITE" id="PS51166"/>
    </source>
</evidence>
<reference evidence="3" key="1">
    <citation type="submission" date="2017-08" db="EMBL/GenBank/DDBJ databases">
        <authorList>
            <person name="Polle J.E."/>
            <person name="Barry K."/>
            <person name="Cushman J."/>
            <person name="Schmutz J."/>
            <person name="Tran D."/>
            <person name="Hathwaick L.T."/>
            <person name="Yim W.C."/>
            <person name="Jenkins J."/>
            <person name="Mckie-Krisberg Z.M."/>
            <person name="Prochnik S."/>
            <person name="Lindquist E."/>
            <person name="Dockter R.B."/>
            <person name="Adam C."/>
            <person name="Molina H."/>
            <person name="Bunkerborg J."/>
            <person name="Jin E."/>
            <person name="Buchheim M."/>
            <person name="Magnuson J."/>
        </authorList>
    </citation>
    <scope>NUCLEOTIDE SEQUENCE</scope>
    <source>
        <strain evidence="3">CCAP 19/18</strain>
    </source>
</reference>
<dbReference type="PANTHER" id="PTHR15048">
    <property type="entry name" value="STARCH-BINDING DOMAIN-CONTAINING PROTEIN 1"/>
    <property type="match status" value="1"/>
</dbReference>
<dbReference type="Pfam" id="PF00686">
    <property type="entry name" value="CBM_20"/>
    <property type="match status" value="1"/>
</dbReference>
<feature type="compositionally biased region" description="Basic and acidic residues" evidence="1">
    <location>
        <begin position="281"/>
        <end position="298"/>
    </location>
</feature>
<sequence>MNLCPTRLLQQCPAAPASILDTHGHPRASLKWCTRTCALPAPRVASAIRAHASATDASGTLEKGGALPIPRRQFTPKQLRHVRFIVPHYVVKEPGHVLAVVGSWKDVGAWNPSKAEQLEHMPGDAWSTDLFLPAEDGLEFKVIVVRENMGRLECVRWEPGRNRVLDLKNSTQERPEPLEVTCWWGIKPKESSPSDLDTAIIAAVGVQPLVALLDASNPKEQEAGAAAMCKLACSKSSKKYWRGEIAAAGALPGLQRIADSFKATHAAKEYASRAASKIQDAARELEKREKRSRKDMERGVNVGVV</sequence>